<evidence type="ECO:0000256" key="1">
    <source>
        <dbReference type="SAM" id="Phobius"/>
    </source>
</evidence>
<dbReference type="EMBL" id="JACHGZ010000013">
    <property type="protein sequence ID" value="MBB5148990.1"/>
    <property type="molecule type" value="Genomic_DNA"/>
</dbReference>
<protein>
    <submittedName>
        <fullName evidence="3">Putative membrane protein</fullName>
    </submittedName>
</protein>
<accession>A0A840PSX1</accession>
<comment type="caution">
    <text evidence="3">The sequence shown here is derived from an EMBL/GenBank/DDBJ whole genome shotgun (WGS) entry which is preliminary data.</text>
</comment>
<keyword evidence="1" id="KW-1133">Transmembrane helix</keyword>
<dbReference type="InterPro" id="IPR025273">
    <property type="entry name" value="DUF4064"/>
</dbReference>
<dbReference type="RefSeq" id="WP_168412305.1">
    <property type="nucleotide sequence ID" value="NZ_JAAXPW010000013.1"/>
</dbReference>
<keyword evidence="1" id="KW-0812">Transmembrane</keyword>
<reference evidence="3 4" key="1">
    <citation type="submission" date="2020-08" db="EMBL/GenBank/DDBJ databases">
        <title>Genomic Encyclopedia of Type Strains, Phase IV (KMG-IV): sequencing the most valuable type-strain genomes for metagenomic binning, comparative biology and taxonomic classification.</title>
        <authorList>
            <person name="Goeker M."/>
        </authorList>
    </citation>
    <scope>NUCLEOTIDE SEQUENCE [LARGE SCALE GENOMIC DNA]</scope>
    <source>
        <strain evidence="3 4">DSM 10633</strain>
    </source>
</reference>
<name>A0A840PSX1_URETH</name>
<organism evidence="3 4">
    <name type="scientific">Ureibacillus thermosphaericus</name>
    <dbReference type="NCBI Taxonomy" id="51173"/>
    <lineage>
        <taxon>Bacteria</taxon>
        <taxon>Bacillati</taxon>
        <taxon>Bacillota</taxon>
        <taxon>Bacilli</taxon>
        <taxon>Bacillales</taxon>
        <taxon>Caryophanaceae</taxon>
        <taxon>Ureibacillus</taxon>
    </lineage>
</organism>
<evidence type="ECO:0000313" key="4">
    <source>
        <dbReference type="Proteomes" id="UP000557217"/>
    </source>
</evidence>
<dbReference type="AlphaFoldDB" id="A0A840PSX1"/>
<feature type="transmembrane region" description="Helical" evidence="1">
    <location>
        <begin position="58"/>
        <end position="80"/>
    </location>
</feature>
<evidence type="ECO:0000313" key="3">
    <source>
        <dbReference type="EMBL" id="MBB5148990.1"/>
    </source>
</evidence>
<feature type="transmembrane region" description="Helical" evidence="1">
    <location>
        <begin position="20"/>
        <end position="46"/>
    </location>
</feature>
<dbReference type="Proteomes" id="UP000557217">
    <property type="component" value="Unassembled WGS sequence"/>
</dbReference>
<dbReference type="Pfam" id="PF13273">
    <property type="entry name" value="DUF4064"/>
    <property type="match status" value="1"/>
</dbReference>
<proteinExistence type="predicted"/>
<keyword evidence="1" id="KW-0472">Membrane</keyword>
<gene>
    <name evidence="3" type="ORF">HNR36_001376</name>
</gene>
<feature type="domain" description="DUF4064" evidence="2">
    <location>
        <begin position="14"/>
        <end position="69"/>
    </location>
</feature>
<evidence type="ECO:0000259" key="2">
    <source>
        <dbReference type="Pfam" id="PF13273"/>
    </source>
</evidence>
<keyword evidence="4" id="KW-1185">Reference proteome</keyword>
<sequence length="107" mass="11912">MRYIQPVLLKRIYLQFANDFLAWFSGFSWFIGILTIIAIVLTIIALVKLKSNSKLAGILFIISGVISGFISIQGILLLIAGTVCLVRQPNQDEPIIKVDENGSFLEE</sequence>